<evidence type="ECO:0000313" key="2">
    <source>
        <dbReference type="Proteomes" id="UP000042527"/>
    </source>
</evidence>
<dbReference type="EMBL" id="CDNC01000012">
    <property type="protein sequence ID" value="CEM61691.1"/>
    <property type="molecule type" value="Genomic_DNA"/>
</dbReference>
<protein>
    <recommendedName>
        <fullName evidence="3">Phage tail sheath protein</fullName>
    </recommendedName>
</protein>
<accession>A0A0B7GYF3</accession>
<organism evidence="1 2">
    <name type="scientific">Treponema phagedenis</name>
    <dbReference type="NCBI Taxonomy" id="162"/>
    <lineage>
        <taxon>Bacteria</taxon>
        <taxon>Pseudomonadati</taxon>
        <taxon>Spirochaetota</taxon>
        <taxon>Spirochaetia</taxon>
        <taxon>Spirochaetales</taxon>
        <taxon>Treponemataceae</taxon>
        <taxon>Treponema</taxon>
    </lineage>
</organism>
<dbReference type="OrthoDB" id="10020630at2"/>
<dbReference type="RefSeq" id="WP_044634578.1">
    <property type="nucleotide sequence ID" value="NZ_CDNC01000012.1"/>
</dbReference>
<gene>
    <name evidence="1" type="ORF">TPHV1_20228</name>
</gene>
<evidence type="ECO:0008006" key="3">
    <source>
        <dbReference type="Google" id="ProtNLM"/>
    </source>
</evidence>
<dbReference type="AlphaFoldDB" id="A0A0B7GYF3"/>
<evidence type="ECO:0000313" key="1">
    <source>
        <dbReference type="EMBL" id="CEM61691.1"/>
    </source>
</evidence>
<reference evidence="2" key="1">
    <citation type="submission" date="2015-01" db="EMBL/GenBank/DDBJ databases">
        <authorList>
            <person name="Manzoor Shahid"/>
            <person name="Zubair Saima"/>
        </authorList>
    </citation>
    <scope>NUCLEOTIDE SEQUENCE [LARGE SCALE GENOMIC DNA]</scope>
    <source>
        <strain evidence="2">V1</strain>
    </source>
</reference>
<proteinExistence type="predicted"/>
<name>A0A0B7GYF3_TREPH</name>
<dbReference type="Proteomes" id="UP000042527">
    <property type="component" value="Unassembled WGS sequence"/>
</dbReference>
<sequence>MGVRPRIFESAGRRTSHLQPGVFSRSASIKGKGGGVSASNLVVLGYAIAGKPNTLYEFGSLEEAQAVLKGGELLEGIAHAFSPAKGYTPQSVFAMRVGNAEQATRTLKAGGTDVLKLFSKEYGVGANSLQLKLTNDSGAHTVTLVLKNGTKTETIGPIKNELLKIKYTGTGAACKVSVHTDALKIEVPDKTVDGIEILFEEYPTIEAVANRLIAKGCYVASINTNAEPTTSSRELDFIAKETANKDEDFFMFGNLYAMIKKLTESDFIDKVELLSHDNNLPETDSDFVNFAGGVGASEIALEWVAALQALKAEQINIITTPCQDEMIHNLIVGHCELMSSVDNRKERTCILGGGVNETNEKSIEKAKMFNSRLCSYTGDSIKAVNPMTGRIETFPASYFACKLAGLESCLAINEPLTNKVVDVVEFTKKHSPTDFKKLIQAGVLAGGKNDDGALVTIRAMTTYQGDTLQDVERSMVRESIYMSMDLRQRLGAAIGTPGISGSLEDDLATLLQAANDWFSAGLILKSDDGELIWGISTREEGDTTFITFSRYLVAPRNFIFITENNHVYSGSAVTVAI</sequence>
<keyword evidence="2" id="KW-1185">Reference proteome</keyword>